<dbReference type="Proteomes" id="UP001586593">
    <property type="component" value="Unassembled WGS sequence"/>
</dbReference>
<reference evidence="2 3" key="1">
    <citation type="journal article" date="2024" name="Commun. Biol.">
        <title>Comparative genomic analysis of thermophilic fungi reveals convergent evolutionary adaptations and gene losses.</title>
        <authorList>
            <person name="Steindorff A.S."/>
            <person name="Aguilar-Pontes M.V."/>
            <person name="Robinson A.J."/>
            <person name="Andreopoulos B."/>
            <person name="LaButti K."/>
            <person name="Kuo A."/>
            <person name="Mondo S."/>
            <person name="Riley R."/>
            <person name="Otillar R."/>
            <person name="Haridas S."/>
            <person name="Lipzen A."/>
            <person name="Grimwood J."/>
            <person name="Schmutz J."/>
            <person name="Clum A."/>
            <person name="Reid I.D."/>
            <person name="Moisan M.C."/>
            <person name="Butler G."/>
            <person name="Nguyen T.T.M."/>
            <person name="Dewar K."/>
            <person name="Conant G."/>
            <person name="Drula E."/>
            <person name="Henrissat B."/>
            <person name="Hansel C."/>
            <person name="Singer S."/>
            <person name="Hutchinson M.I."/>
            <person name="de Vries R.P."/>
            <person name="Natvig D.O."/>
            <person name="Powell A.J."/>
            <person name="Tsang A."/>
            <person name="Grigoriev I.V."/>
        </authorList>
    </citation>
    <scope>NUCLEOTIDE SEQUENCE [LARGE SCALE GENOMIC DNA]</scope>
    <source>
        <strain evidence="2 3">ATCC 24622</strain>
    </source>
</reference>
<protein>
    <submittedName>
        <fullName evidence="2">Uncharacterized protein</fullName>
    </submittedName>
</protein>
<organism evidence="2 3">
    <name type="scientific">Phialemonium thermophilum</name>
    <dbReference type="NCBI Taxonomy" id="223376"/>
    <lineage>
        <taxon>Eukaryota</taxon>
        <taxon>Fungi</taxon>
        <taxon>Dikarya</taxon>
        <taxon>Ascomycota</taxon>
        <taxon>Pezizomycotina</taxon>
        <taxon>Sordariomycetes</taxon>
        <taxon>Sordariomycetidae</taxon>
        <taxon>Cephalothecales</taxon>
        <taxon>Cephalothecaceae</taxon>
        <taxon>Phialemonium</taxon>
    </lineage>
</organism>
<evidence type="ECO:0000313" key="3">
    <source>
        <dbReference type="Proteomes" id="UP001586593"/>
    </source>
</evidence>
<name>A0ABR3VZU7_9PEZI</name>
<gene>
    <name evidence="2" type="ORF">VTK73DRAFT_9846</name>
</gene>
<feature type="region of interest" description="Disordered" evidence="1">
    <location>
        <begin position="122"/>
        <end position="157"/>
    </location>
</feature>
<evidence type="ECO:0000256" key="1">
    <source>
        <dbReference type="SAM" id="MobiDB-lite"/>
    </source>
</evidence>
<comment type="caution">
    <text evidence="2">The sequence shown here is derived from an EMBL/GenBank/DDBJ whole genome shotgun (WGS) entry which is preliminary data.</text>
</comment>
<dbReference type="EMBL" id="JAZHXJ010000866">
    <property type="protein sequence ID" value="KAL1849625.1"/>
    <property type="molecule type" value="Genomic_DNA"/>
</dbReference>
<sequence length="157" mass="17677">MATSRHRARAPSRENKKQRFCRLGGESLYRSSRPGFQSFRPWVQPHMDFWLSGNPSTELLATVYAVSASERRSAALPPFPPSKLTSLPPYFRPAPAEEESKALARVEAPFLLHRRNLEARLEAYQGGHRHGRPSLQQQPTPTEESDGNTSRPPFPSA</sequence>
<feature type="compositionally biased region" description="Polar residues" evidence="1">
    <location>
        <begin position="134"/>
        <end position="151"/>
    </location>
</feature>
<proteinExistence type="predicted"/>
<evidence type="ECO:0000313" key="2">
    <source>
        <dbReference type="EMBL" id="KAL1849625.1"/>
    </source>
</evidence>
<accession>A0ABR3VZU7</accession>
<keyword evidence="3" id="KW-1185">Reference proteome</keyword>
<feature type="region of interest" description="Disordered" evidence="1">
    <location>
        <begin position="72"/>
        <end position="92"/>
    </location>
</feature>